<evidence type="ECO:0000313" key="10">
    <source>
        <dbReference type="Proteomes" id="UP001239782"/>
    </source>
</evidence>
<evidence type="ECO:0000259" key="5">
    <source>
        <dbReference type="PROSITE" id="PS50112"/>
    </source>
</evidence>
<dbReference type="SMART" id="SM00267">
    <property type="entry name" value="GGDEF"/>
    <property type="match status" value="1"/>
</dbReference>
<organism evidence="9 10">
    <name type="scientific">Pleionea litopenaei</name>
    <dbReference type="NCBI Taxonomy" id="3070815"/>
    <lineage>
        <taxon>Bacteria</taxon>
        <taxon>Pseudomonadati</taxon>
        <taxon>Pseudomonadota</taxon>
        <taxon>Gammaproteobacteria</taxon>
        <taxon>Oceanospirillales</taxon>
        <taxon>Pleioneaceae</taxon>
        <taxon>Pleionea</taxon>
    </lineage>
</organism>
<dbReference type="Pfam" id="PF00990">
    <property type="entry name" value="GGDEF"/>
    <property type="match status" value="1"/>
</dbReference>
<dbReference type="InterPro" id="IPR001633">
    <property type="entry name" value="EAL_dom"/>
</dbReference>
<dbReference type="SMART" id="SM00052">
    <property type="entry name" value="EAL"/>
    <property type="match status" value="1"/>
</dbReference>
<dbReference type="RefSeq" id="WP_309203118.1">
    <property type="nucleotide sequence ID" value="NZ_CP133548.1"/>
</dbReference>
<reference evidence="9 10" key="1">
    <citation type="submission" date="2023-08" db="EMBL/GenBank/DDBJ databases">
        <title>Pleionea litopenaei sp. nov., isolated from stomach of juvenile Litopenaeus vannamei.</title>
        <authorList>
            <person name="Rho A.M."/>
            <person name="Hwang C.Y."/>
        </authorList>
    </citation>
    <scope>NUCLEOTIDE SEQUENCE [LARGE SCALE GENOMIC DNA]</scope>
    <source>
        <strain evidence="9 10">HL-JVS1</strain>
    </source>
</reference>
<dbReference type="Pfam" id="PF00563">
    <property type="entry name" value="EAL"/>
    <property type="match status" value="1"/>
</dbReference>
<dbReference type="Pfam" id="PF08447">
    <property type="entry name" value="PAS_3"/>
    <property type="match status" value="1"/>
</dbReference>
<protein>
    <recommendedName>
        <fullName evidence="2">cyclic-guanylate-specific phosphodiesterase</fullName>
        <ecNumber evidence="2">3.1.4.52</ecNumber>
    </recommendedName>
</protein>
<keyword evidence="10" id="KW-1185">Reference proteome</keyword>
<evidence type="ECO:0000256" key="3">
    <source>
        <dbReference type="ARBA" id="ARBA00022636"/>
    </source>
</evidence>
<dbReference type="Gene3D" id="3.30.70.270">
    <property type="match status" value="1"/>
</dbReference>
<comment type="catalytic activity">
    <reaction evidence="4">
        <text>3',3'-c-di-GMP + H2O = 5'-phosphoguanylyl(3'-&gt;5')guanosine + H(+)</text>
        <dbReference type="Rhea" id="RHEA:24902"/>
        <dbReference type="ChEBI" id="CHEBI:15377"/>
        <dbReference type="ChEBI" id="CHEBI:15378"/>
        <dbReference type="ChEBI" id="CHEBI:58754"/>
        <dbReference type="ChEBI" id="CHEBI:58805"/>
        <dbReference type="EC" id="3.1.4.52"/>
    </reaction>
    <physiologicalReaction direction="left-to-right" evidence="4">
        <dbReference type="Rhea" id="RHEA:24903"/>
    </physiologicalReaction>
</comment>
<feature type="domain" description="PAC" evidence="6">
    <location>
        <begin position="95"/>
        <end position="147"/>
    </location>
</feature>
<feature type="domain" description="EAL" evidence="7">
    <location>
        <begin position="334"/>
        <end position="588"/>
    </location>
</feature>
<feature type="domain" description="GGDEF" evidence="8">
    <location>
        <begin position="193"/>
        <end position="325"/>
    </location>
</feature>
<dbReference type="SUPFAM" id="SSF55785">
    <property type="entry name" value="PYP-like sensor domain (PAS domain)"/>
    <property type="match status" value="1"/>
</dbReference>
<dbReference type="InterPro" id="IPR043128">
    <property type="entry name" value="Rev_trsase/Diguanyl_cyclase"/>
</dbReference>
<dbReference type="AlphaFoldDB" id="A0AA51RUV8"/>
<dbReference type="CDD" id="cd01949">
    <property type="entry name" value="GGDEF"/>
    <property type="match status" value="1"/>
</dbReference>
<dbReference type="Gene3D" id="3.20.20.450">
    <property type="entry name" value="EAL domain"/>
    <property type="match status" value="1"/>
</dbReference>
<dbReference type="SUPFAM" id="SSF141868">
    <property type="entry name" value="EAL domain-like"/>
    <property type="match status" value="1"/>
</dbReference>
<dbReference type="GO" id="GO:0071732">
    <property type="term" value="P:cellular response to nitric oxide"/>
    <property type="evidence" value="ECO:0007669"/>
    <property type="project" value="UniProtKB-ARBA"/>
</dbReference>
<dbReference type="InterPro" id="IPR029787">
    <property type="entry name" value="Nucleotide_cyclase"/>
</dbReference>
<feature type="domain" description="PAS" evidence="5">
    <location>
        <begin position="39"/>
        <end position="92"/>
    </location>
</feature>
<evidence type="ECO:0000259" key="6">
    <source>
        <dbReference type="PROSITE" id="PS50113"/>
    </source>
</evidence>
<dbReference type="PROSITE" id="PS50887">
    <property type="entry name" value="GGDEF"/>
    <property type="match status" value="1"/>
</dbReference>
<evidence type="ECO:0000259" key="8">
    <source>
        <dbReference type="PROSITE" id="PS50887"/>
    </source>
</evidence>
<dbReference type="InterPro" id="IPR000700">
    <property type="entry name" value="PAS-assoc_C"/>
</dbReference>
<dbReference type="GO" id="GO:0071111">
    <property type="term" value="F:cyclic-guanylate-specific phosphodiesterase activity"/>
    <property type="evidence" value="ECO:0007669"/>
    <property type="project" value="UniProtKB-EC"/>
</dbReference>
<dbReference type="PANTHER" id="PTHR44757:SF2">
    <property type="entry name" value="BIOFILM ARCHITECTURE MAINTENANCE PROTEIN MBAA"/>
    <property type="match status" value="1"/>
</dbReference>
<dbReference type="EC" id="3.1.4.52" evidence="2"/>
<dbReference type="InterPro" id="IPR035919">
    <property type="entry name" value="EAL_sf"/>
</dbReference>
<dbReference type="InterPro" id="IPR013655">
    <property type="entry name" value="PAS_fold_3"/>
</dbReference>
<dbReference type="Proteomes" id="UP001239782">
    <property type="component" value="Chromosome"/>
</dbReference>
<dbReference type="InterPro" id="IPR052155">
    <property type="entry name" value="Biofilm_reg_signaling"/>
</dbReference>
<dbReference type="InterPro" id="IPR035965">
    <property type="entry name" value="PAS-like_dom_sf"/>
</dbReference>
<dbReference type="CDD" id="cd00130">
    <property type="entry name" value="PAS"/>
    <property type="match status" value="1"/>
</dbReference>
<gene>
    <name evidence="9" type="ORF">Q9312_03275</name>
</gene>
<evidence type="ECO:0000259" key="7">
    <source>
        <dbReference type="PROSITE" id="PS50883"/>
    </source>
</evidence>
<dbReference type="InterPro" id="IPR001610">
    <property type="entry name" value="PAC"/>
</dbReference>
<dbReference type="Gene3D" id="3.30.450.20">
    <property type="entry name" value="PAS domain"/>
    <property type="match status" value="1"/>
</dbReference>
<dbReference type="FunFam" id="3.30.70.270:FF:000001">
    <property type="entry name" value="Diguanylate cyclase domain protein"/>
    <property type="match status" value="1"/>
</dbReference>
<name>A0AA51RUV8_9GAMM</name>
<proteinExistence type="predicted"/>
<dbReference type="NCBIfam" id="TIGR00229">
    <property type="entry name" value="sensory_box"/>
    <property type="match status" value="1"/>
</dbReference>
<accession>A0AA51RUV8</accession>
<dbReference type="NCBIfam" id="TIGR00254">
    <property type="entry name" value="GGDEF"/>
    <property type="match status" value="1"/>
</dbReference>
<dbReference type="InterPro" id="IPR000160">
    <property type="entry name" value="GGDEF_dom"/>
</dbReference>
<dbReference type="InterPro" id="IPR000014">
    <property type="entry name" value="PAS"/>
</dbReference>
<dbReference type="CDD" id="cd01948">
    <property type="entry name" value="EAL"/>
    <property type="match status" value="1"/>
</dbReference>
<evidence type="ECO:0000256" key="2">
    <source>
        <dbReference type="ARBA" id="ARBA00012282"/>
    </source>
</evidence>
<dbReference type="SMART" id="SM00086">
    <property type="entry name" value="PAC"/>
    <property type="match status" value="1"/>
</dbReference>
<comment type="cofactor">
    <cofactor evidence="1">
        <name>Mg(2+)</name>
        <dbReference type="ChEBI" id="CHEBI:18420"/>
    </cofactor>
</comment>
<evidence type="ECO:0000256" key="1">
    <source>
        <dbReference type="ARBA" id="ARBA00001946"/>
    </source>
</evidence>
<evidence type="ECO:0000256" key="4">
    <source>
        <dbReference type="ARBA" id="ARBA00051114"/>
    </source>
</evidence>
<sequence length="591" mass="67468">MSIVRIAAKNANTKQMLAHTEMLLKESQSIAQLGTWEWDITTGFLFWSDQIYRIFGVQKAKFEASYEGFLSFIHPDDVSLVQDAVNQAVENKAPYKIVHRIIQPEGKIIHVEERGKVYFDECNKPLKMIGTVQDITEKHLIQLAMEKANQTILKNKEQLNRLAYYDYLTELPNRNYFLQYLEERLAECSRTNTPFSLLFLDLDGFKEINDTQGHAEGDRVLKTVSEKLTSVLPQEAMISRLGGDEFAIFINNSLSQDIEHDIQHWLDALSFRKIYDGIEFNVTFSTGVVSYPNDGKSLSGLIKNADIAMYQAKALGKNQFRIFDPKLAERQELRIRLQTELDIALKEEQFEVYYQPKICLNSNTLLEAEALVRWKHPLRGLISPLEFIPLAEETGQIHELGAYVFRSTCQFINELNTTLDKPVRIAVNVSVKQLLKESITQDFFDIIDTVGIKPNQIELELTESAVMENIVEARKAISAFQNRGINIALDDFGTGYSSLSYLAKLTINTLKIDREFIKDIPESEESKAICRSIISLAHSLGKSVVAEGIETEEQLAFLKQLNCDIAQGYYFAKPMNKEDYINFCKTQKTES</sequence>
<dbReference type="KEGG" id="plei:Q9312_03275"/>
<dbReference type="PROSITE" id="PS50112">
    <property type="entry name" value="PAS"/>
    <property type="match status" value="1"/>
</dbReference>
<dbReference type="FunFam" id="3.20.20.450:FF:000001">
    <property type="entry name" value="Cyclic di-GMP phosphodiesterase yahA"/>
    <property type="match status" value="1"/>
</dbReference>
<dbReference type="Gene3D" id="2.10.70.100">
    <property type="match status" value="1"/>
</dbReference>
<dbReference type="PROSITE" id="PS50113">
    <property type="entry name" value="PAC"/>
    <property type="match status" value="1"/>
</dbReference>
<dbReference type="PROSITE" id="PS50883">
    <property type="entry name" value="EAL"/>
    <property type="match status" value="1"/>
</dbReference>
<dbReference type="FunFam" id="3.30.450.20:FF:000088">
    <property type="entry name" value="Sensory transduction histidine kinase"/>
    <property type="match status" value="1"/>
</dbReference>
<keyword evidence="3" id="KW-0973">c-di-GMP</keyword>
<dbReference type="SUPFAM" id="SSF55073">
    <property type="entry name" value="Nucleotide cyclase"/>
    <property type="match status" value="1"/>
</dbReference>
<dbReference type="PANTHER" id="PTHR44757">
    <property type="entry name" value="DIGUANYLATE CYCLASE DGCP"/>
    <property type="match status" value="1"/>
</dbReference>
<dbReference type="EMBL" id="CP133548">
    <property type="protein sequence ID" value="WMS87950.1"/>
    <property type="molecule type" value="Genomic_DNA"/>
</dbReference>
<evidence type="ECO:0000313" key="9">
    <source>
        <dbReference type="EMBL" id="WMS87950.1"/>
    </source>
</evidence>